<feature type="compositionally biased region" description="Polar residues" evidence="5">
    <location>
        <begin position="13"/>
        <end position="59"/>
    </location>
</feature>
<dbReference type="Gene3D" id="4.10.640.10">
    <property type="entry name" value="Ribosomal protein S18"/>
    <property type="match status" value="1"/>
</dbReference>
<dbReference type="OrthoDB" id="21463at2759"/>
<protein>
    <recommendedName>
        <fullName evidence="4">Small ribosomal subunit protein bS18m</fullName>
    </recommendedName>
</protein>
<accession>A0A6J3LRM8</accession>
<dbReference type="InterPro" id="IPR001648">
    <property type="entry name" value="Ribosomal_bS18"/>
</dbReference>
<dbReference type="Pfam" id="PF01084">
    <property type="entry name" value="Ribosomal_S18"/>
    <property type="match status" value="1"/>
</dbReference>
<dbReference type="GO" id="GO:0032543">
    <property type="term" value="P:mitochondrial translation"/>
    <property type="evidence" value="ECO:0007669"/>
    <property type="project" value="TreeGrafter"/>
</dbReference>
<evidence type="ECO:0000256" key="5">
    <source>
        <dbReference type="SAM" id="MobiDB-lite"/>
    </source>
</evidence>
<organism evidence="7">
    <name type="scientific">Dissoconium aciculare CBS 342.82</name>
    <dbReference type="NCBI Taxonomy" id="1314786"/>
    <lineage>
        <taxon>Eukaryota</taxon>
        <taxon>Fungi</taxon>
        <taxon>Dikarya</taxon>
        <taxon>Ascomycota</taxon>
        <taxon>Pezizomycotina</taxon>
        <taxon>Dothideomycetes</taxon>
        <taxon>Dothideomycetidae</taxon>
        <taxon>Mycosphaerellales</taxon>
        <taxon>Dissoconiaceae</taxon>
        <taxon>Dissoconium</taxon>
    </lineage>
</organism>
<gene>
    <name evidence="7" type="ORF">K489DRAFT_95447</name>
</gene>
<sequence>MDLHNHDRPPATPFSTLSGNSSGNTPRSLFSRPQPNSRATTSPFPSQATTSEPSLDSNDGNYSATAAIIAQSAQNYTAAHLDIATKSLVSAGQGSGEALRLEAIANGQRGYTSQDLDKQVTRRWRAGDVYAPHDLSGIEMAKWKRLRRKDRPRYDVLDLLGIDPLLHYKNFSIMSEYMTSMGRIKHISETGLRPVNQRKMAKAIRRAIGIGLIPSTHAHPEMFDRRFLR</sequence>
<reference evidence="7" key="2">
    <citation type="submission" date="2020-04" db="EMBL/GenBank/DDBJ databases">
        <authorList>
            <consortium name="NCBI Genome Project"/>
        </authorList>
    </citation>
    <scope>NUCLEOTIDE SEQUENCE</scope>
    <source>
        <strain evidence="7">CBS 342.82</strain>
    </source>
</reference>
<dbReference type="GO" id="GO:0070181">
    <property type="term" value="F:small ribosomal subunit rRNA binding"/>
    <property type="evidence" value="ECO:0007669"/>
    <property type="project" value="TreeGrafter"/>
</dbReference>
<evidence type="ECO:0000313" key="7">
    <source>
        <dbReference type="RefSeq" id="XP_033455522.1"/>
    </source>
</evidence>
<evidence type="ECO:0000256" key="1">
    <source>
        <dbReference type="ARBA" id="ARBA00005589"/>
    </source>
</evidence>
<dbReference type="FunFam" id="4.10.640.10:FF:000013">
    <property type="entry name" value="37S ribosomal protein S18"/>
    <property type="match status" value="1"/>
</dbReference>
<comment type="similarity">
    <text evidence="1">Belongs to the bacterial ribosomal protein bS18 family.</text>
</comment>
<evidence type="ECO:0000256" key="3">
    <source>
        <dbReference type="ARBA" id="ARBA00023274"/>
    </source>
</evidence>
<keyword evidence="3" id="KW-0687">Ribonucleoprotein</keyword>
<dbReference type="PANTHER" id="PTHR13479">
    <property type="entry name" value="30S RIBOSOMAL PROTEIN S18"/>
    <property type="match status" value="1"/>
</dbReference>
<keyword evidence="6" id="KW-1185">Reference proteome</keyword>
<feature type="region of interest" description="Disordered" evidence="5">
    <location>
        <begin position="1"/>
        <end position="59"/>
    </location>
</feature>
<proteinExistence type="inferred from homology"/>
<evidence type="ECO:0000256" key="4">
    <source>
        <dbReference type="ARBA" id="ARBA00035264"/>
    </source>
</evidence>
<dbReference type="GeneID" id="54366867"/>
<reference evidence="7" key="3">
    <citation type="submission" date="2025-08" db="UniProtKB">
        <authorList>
            <consortium name="RefSeq"/>
        </authorList>
    </citation>
    <scope>IDENTIFICATION</scope>
    <source>
        <strain evidence="7">CBS 342.82</strain>
    </source>
</reference>
<name>A0A6J3LRM8_9PEZI</name>
<dbReference type="Proteomes" id="UP000504637">
    <property type="component" value="Unplaced"/>
</dbReference>
<evidence type="ECO:0000256" key="2">
    <source>
        <dbReference type="ARBA" id="ARBA00022980"/>
    </source>
</evidence>
<dbReference type="InterPro" id="IPR036870">
    <property type="entry name" value="Ribosomal_bS18_sf"/>
</dbReference>
<keyword evidence="2 7" id="KW-0689">Ribosomal protein</keyword>
<dbReference type="GO" id="GO:0003735">
    <property type="term" value="F:structural constituent of ribosome"/>
    <property type="evidence" value="ECO:0007669"/>
    <property type="project" value="InterPro"/>
</dbReference>
<dbReference type="AlphaFoldDB" id="A0A6J3LRM8"/>
<dbReference type="RefSeq" id="XP_033455522.1">
    <property type="nucleotide sequence ID" value="XM_033609066.1"/>
</dbReference>
<evidence type="ECO:0000313" key="6">
    <source>
        <dbReference type="Proteomes" id="UP000504637"/>
    </source>
</evidence>
<dbReference type="GO" id="GO:0005763">
    <property type="term" value="C:mitochondrial small ribosomal subunit"/>
    <property type="evidence" value="ECO:0007669"/>
    <property type="project" value="TreeGrafter"/>
</dbReference>
<dbReference type="SUPFAM" id="SSF46911">
    <property type="entry name" value="Ribosomal protein S18"/>
    <property type="match status" value="1"/>
</dbReference>
<dbReference type="PANTHER" id="PTHR13479:SF40">
    <property type="entry name" value="SMALL RIBOSOMAL SUBUNIT PROTEIN BS18M"/>
    <property type="match status" value="1"/>
</dbReference>
<reference evidence="7" key="1">
    <citation type="submission" date="2020-01" db="EMBL/GenBank/DDBJ databases">
        <authorList>
            <consortium name="DOE Joint Genome Institute"/>
            <person name="Haridas S."/>
            <person name="Albert R."/>
            <person name="Binder M."/>
            <person name="Bloem J."/>
            <person name="Labutti K."/>
            <person name="Salamov A."/>
            <person name="Andreopoulos B."/>
            <person name="Baker S.E."/>
            <person name="Barry K."/>
            <person name="Bills G."/>
            <person name="Bluhm B.H."/>
            <person name="Cannon C."/>
            <person name="Castanera R."/>
            <person name="Culley D.E."/>
            <person name="Daum C."/>
            <person name="Ezra D."/>
            <person name="Gonzalez J.B."/>
            <person name="Henrissat B."/>
            <person name="Kuo A."/>
            <person name="Liang C."/>
            <person name="Lipzen A."/>
            <person name="Lutzoni F."/>
            <person name="Magnuson J."/>
            <person name="Mondo S."/>
            <person name="Nolan M."/>
            <person name="Ohm R."/>
            <person name="Pangilinan J."/>
            <person name="Park H.-J."/>
            <person name="Ramirez L."/>
            <person name="Alfaro M."/>
            <person name="Sun H."/>
            <person name="Tritt A."/>
            <person name="Yoshinaga Y."/>
            <person name="Zwiers L.-H."/>
            <person name="Turgeon B.G."/>
            <person name="Goodwin S.B."/>
            <person name="Spatafora J.W."/>
            <person name="Crous P.W."/>
            <person name="Grigoriev I.V."/>
        </authorList>
    </citation>
    <scope>NUCLEOTIDE SEQUENCE</scope>
    <source>
        <strain evidence="7">CBS 342.82</strain>
    </source>
</reference>